<sequence>MENFPWYQRYQPVSYKLESRGGTRAEFAEMVARCRAVGVDIYVDAVINHMTGVLPPGETEVGNAGSPFGHFEYPLYQFDDFNHCNRNPDNEIRNWNDRWEVQHCKLLNLADLKTSDPTVRQKIATYLNDLTGLGVAGFRIDAAKHIPATDLQAILSQVRGNPLVYQEVIASPGEPIQSAEYFPTGLVTEFQYSRDLARVFRDEKLAYLREFGSSWGMIPSDKAVVFTNNHDNQRGHGDAVRC</sequence>
<reference evidence="1 2" key="1">
    <citation type="journal article" date="2016" name="Genome Announc.">
        <title>Draft Genome Sequence of the Thermotolerant Cyanobacterium Desertifilum sp. IPPAS B-1220.</title>
        <authorList>
            <person name="Mironov K.S."/>
            <person name="Sinetova M.A."/>
            <person name="Bolatkhan K."/>
            <person name="Zayadan B.K."/>
            <person name="Ustinova V.V."/>
            <person name="Kupriyanova E.V."/>
            <person name="Skrypnik A.N."/>
            <person name="Gogoleva N.E."/>
            <person name="Gogolev Y.V."/>
            <person name="Los D.A."/>
        </authorList>
    </citation>
    <scope>NUCLEOTIDE SEQUENCE [LARGE SCALE GENOMIC DNA]</scope>
    <source>
        <strain evidence="1 2">IPPAS B-1220</strain>
    </source>
</reference>
<name>A0ACD5GNH5_9CYAN</name>
<evidence type="ECO:0000313" key="2">
    <source>
        <dbReference type="Proteomes" id="UP000095472"/>
    </source>
</evidence>
<protein>
    <submittedName>
        <fullName evidence="1">Alpha-amylase family glycosyl hydrolase</fullName>
    </submittedName>
</protein>
<accession>A0ACD5GNH5</accession>
<dbReference type="EMBL" id="CP182909">
    <property type="protein sequence ID" value="XPM62423.1"/>
    <property type="molecule type" value="Genomic_DNA"/>
</dbReference>
<dbReference type="Proteomes" id="UP000095472">
    <property type="component" value="Chromosome"/>
</dbReference>
<proteinExistence type="predicted"/>
<organism evidence="1 2">
    <name type="scientific">Desertifilum tharense IPPAS B-1220</name>
    <dbReference type="NCBI Taxonomy" id="1781255"/>
    <lineage>
        <taxon>Bacteria</taxon>
        <taxon>Bacillati</taxon>
        <taxon>Cyanobacteriota</taxon>
        <taxon>Cyanophyceae</taxon>
        <taxon>Desertifilales</taxon>
        <taxon>Desertifilaceae</taxon>
        <taxon>Desertifilum</taxon>
    </lineage>
</organism>
<gene>
    <name evidence="1" type="ORF">BH720_022145</name>
</gene>
<keyword evidence="1" id="KW-0378">Hydrolase</keyword>
<keyword evidence="2" id="KW-1185">Reference proteome</keyword>
<evidence type="ECO:0000313" key="1">
    <source>
        <dbReference type="EMBL" id="XPM62423.1"/>
    </source>
</evidence>